<dbReference type="InterPro" id="IPR018170">
    <property type="entry name" value="Aldo/ket_reductase_CS"/>
</dbReference>
<sequence>MGSPANKKASSRKSRCATGHTVTTTSAGSDATAAAPTGWQATIALNDGTHIPQLGLGVYCAANGGETERAVLHALRSGYRHVDTAEIYRNEADVGKALEKFFAEQAAVARGDVFVTTKFFPQSGRGYDAVREALRGSLKKLRLTYVDLYLVHSPNTRSLRLEQWKAMEDLQKENLVKSIGVSNYGIHHLEELLAVCRAPPAVNQIEVNPYITRSELCAYCAEKCIVVEAYSPLTRGQKLGDKKLLAIAKAYGLTGAQLLIQWCLQRGYVVIPKSVKPARIEENNIPADQAPISEADMATLDGFDEYLVTGWDPTKKP</sequence>
<dbReference type="PROSITE" id="PS00798">
    <property type="entry name" value="ALDOKETO_REDUCTASE_1"/>
    <property type="match status" value="1"/>
</dbReference>
<dbReference type="Pfam" id="PF00248">
    <property type="entry name" value="Aldo_ket_red"/>
    <property type="match status" value="1"/>
</dbReference>
<proteinExistence type="predicted"/>
<dbReference type="PIRSF" id="PIRSF000097">
    <property type="entry name" value="AKR"/>
    <property type="match status" value="1"/>
</dbReference>
<feature type="region of interest" description="Disordered" evidence="1">
    <location>
        <begin position="1"/>
        <end position="33"/>
    </location>
</feature>
<dbReference type="InterPro" id="IPR023210">
    <property type="entry name" value="NADP_OxRdtase_dom"/>
</dbReference>
<keyword evidence="4" id="KW-1185">Reference proteome</keyword>
<feature type="compositionally biased region" description="Low complexity" evidence="1">
    <location>
        <begin position="23"/>
        <end position="33"/>
    </location>
</feature>
<dbReference type="PROSITE" id="PS00062">
    <property type="entry name" value="ALDOKETO_REDUCTASE_2"/>
    <property type="match status" value="1"/>
</dbReference>
<evidence type="ECO:0000256" key="1">
    <source>
        <dbReference type="SAM" id="MobiDB-lite"/>
    </source>
</evidence>
<accession>A0ABR1G3U2</accession>
<comment type="caution">
    <text evidence="3">The sequence shown here is derived from an EMBL/GenBank/DDBJ whole genome shotgun (WGS) entry which is preliminary data.</text>
</comment>
<protein>
    <submittedName>
        <fullName evidence="3">Aldo-keto reductase</fullName>
    </submittedName>
</protein>
<dbReference type="InterPro" id="IPR020471">
    <property type="entry name" value="AKR"/>
</dbReference>
<feature type="domain" description="NADP-dependent oxidoreductase" evidence="2">
    <location>
        <begin position="66"/>
        <end position="304"/>
    </location>
</feature>
<dbReference type="SUPFAM" id="SSF51430">
    <property type="entry name" value="NAD(P)-linked oxidoreductase"/>
    <property type="match status" value="1"/>
</dbReference>
<gene>
    <name evidence="3" type="ORF">SO694_00120057</name>
</gene>
<dbReference type="EMBL" id="JBBJCI010000125">
    <property type="protein sequence ID" value="KAK7247863.1"/>
    <property type="molecule type" value="Genomic_DNA"/>
</dbReference>
<dbReference type="PANTHER" id="PTHR43827">
    <property type="entry name" value="2,5-DIKETO-D-GLUCONIC ACID REDUCTASE"/>
    <property type="match status" value="1"/>
</dbReference>
<dbReference type="PANTHER" id="PTHR43827:SF13">
    <property type="entry name" value="ALDO_KETO REDUCTASE FAMILY PROTEIN"/>
    <property type="match status" value="1"/>
</dbReference>
<organism evidence="3 4">
    <name type="scientific">Aureococcus anophagefferens</name>
    <name type="common">Harmful bloom alga</name>
    <dbReference type="NCBI Taxonomy" id="44056"/>
    <lineage>
        <taxon>Eukaryota</taxon>
        <taxon>Sar</taxon>
        <taxon>Stramenopiles</taxon>
        <taxon>Ochrophyta</taxon>
        <taxon>Pelagophyceae</taxon>
        <taxon>Pelagomonadales</taxon>
        <taxon>Pelagomonadaceae</taxon>
        <taxon>Aureococcus</taxon>
    </lineage>
</organism>
<dbReference type="Proteomes" id="UP001363151">
    <property type="component" value="Unassembled WGS sequence"/>
</dbReference>
<dbReference type="Gene3D" id="3.20.20.100">
    <property type="entry name" value="NADP-dependent oxidoreductase domain"/>
    <property type="match status" value="1"/>
</dbReference>
<dbReference type="InterPro" id="IPR036812">
    <property type="entry name" value="NAD(P)_OxRdtase_dom_sf"/>
</dbReference>
<dbReference type="CDD" id="cd19071">
    <property type="entry name" value="AKR_AKR1-5-like"/>
    <property type="match status" value="1"/>
</dbReference>
<dbReference type="PRINTS" id="PR00069">
    <property type="entry name" value="ALDKETRDTASE"/>
</dbReference>
<evidence type="ECO:0000313" key="3">
    <source>
        <dbReference type="EMBL" id="KAK7247863.1"/>
    </source>
</evidence>
<name>A0ABR1G3U2_AURAN</name>
<evidence type="ECO:0000313" key="4">
    <source>
        <dbReference type="Proteomes" id="UP001363151"/>
    </source>
</evidence>
<reference evidence="3 4" key="1">
    <citation type="submission" date="2024-03" db="EMBL/GenBank/DDBJ databases">
        <title>Aureococcus anophagefferens CCMP1851 and Kratosvirus quantuckense: Draft genome of a second virus-susceptible host strain in the model system.</title>
        <authorList>
            <person name="Chase E."/>
            <person name="Truchon A.R."/>
            <person name="Schepens W."/>
            <person name="Wilhelm S.W."/>
        </authorList>
    </citation>
    <scope>NUCLEOTIDE SEQUENCE [LARGE SCALE GENOMIC DNA]</scope>
    <source>
        <strain evidence="3 4">CCMP1851</strain>
    </source>
</reference>
<evidence type="ECO:0000259" key="2">
    <source>
        <dbReference type="Pfam" id="PF00248"/>
    </source>
</evidence>